<dbReference type="InterPro" id="IPR001584">
    <property type="entry name" value="Integrase_cat-core"/>
</dbReference>
<dbReference type="AlphaFoldDB" id="A0AAV8SWN2"/>
<evidence type="ECO:0000259" key="2">
    <source>
        <dbReference type="PROSITE" id="PS50994"/>
    </source>
</evidence>
<dbReference type="Gene3D" id="1.10.340.70">
    <property type="match status" value="1"/>
</dbReference>
<dbReference type="InterPro" id="IPR041588">
    <property type="entry name" value="Integrase_H2C2"/>
</dbReference>
<accession>A0AAV8SWN2</accession>
<organism evidence="3 4">
    <name type="scientific">Erythroxylum novogranatense</name>
    <dbReference type="NCBI Taxonomy" id="1862640"/>
    <lineage>
        <taxon>Eukaryota</taxon>
        <taxon>Viridiplantae</taxon>
        <taxon>Streptophyta</taxon>
        <taxon>Embryophyta</taxon>
        <taxon>Tracheophyta</taxon>
        <taxon>Spermatophyta</taxon>
        <taxon>Magnoliopsida</taxon>
        <taxon>eudicotyledons</taxon>
        <taxon>Gunneridae</taxon>
        <taxon>Pentapetalae</taxon>
        <taxon>rosids</taxon>
        <taxon>fabids</taxon>
        <taxon>Malpighiales</taxon>
        <taxon>Erythroxylaceae</taxon>
        <taxon>Erythroxylum</taxon>
    </lineage>
</organism>
<dbReference type="GO" id="GO:0015074">
    <property type="term" value="P:DNA integration"/>
    <property type="evidence" value="ECO:0007669"/>
    <property type="project" value="InterPro"/>
</dbReference>
<dbReference type="GO" id="GO:0003824">
    <property type="term" value="F:catalytic activity"/>
    <property type="evidence" value="ECO:0007669"/>
    <property type="project" value="UniProtKB-KW"/>
</dbReference>
<evidence type="ECO:0000313" key="4">
    <source>
        <dbReference type="Proteomes" id="UP001159364"/>
    </source>
</evidence>
<comment type="caution">
    <text evidence="3">The sequence shown here is derived from an EMBL/GenBank/DDBJ whole genome shotgun (WGS) entry which is preliminary data.</text>
</comment>
<dbReference type="FunFam" id="1.10.340.70:FF:000001">
    <property type="entry name" value="Retrovirus-related Pol polyprotein from transposon gypsy-like Protein"/>
    <property type="match status" value="1"/>
</dbReference>
<dbReference type="InterPro" id="IPR050951">
    <property type="entry name" value="Retrovirus_Pol_polyprotein"/>
</dbReference>
<reference evidence="3 4" key="1">
    <citation type="submission" date="2021-09" db="EMBL/GenBank/DDBJ databases">
        <title>Genomic insights and catalytic innovation underlie evolution of tropane alkaloids biosynthesis.</title>
        <authorList>
            <person name="Wang Y.-J."/>
            <person name="Tian T."/>
            <person name="Huang J.-P."/>
            <person name="Huang S.-X."/>
        </authorList>
    </citation>
    <scope>NUCLEOTIDE SEQUENCE [LARGE SCALE GENOMIC DNA]</scope>
    <source>
        <strain evidence="3">KIB-2018</strain>
        <tissue evidence="3">Leaf</tissue>
    </source>
</reference>
<evidence type="ECO:0000256" key="1">
    <source>
        <dbReference type="ARBA" id="ARBA00023268"/>
    </source>
</evidence>
<dbReference type="InterPro" id="IPR012337">
    <property type="entry name" value="RNaseH-like_sf"/>
</dbReference>
<dbReference type="Proteomes" id="UP001159364">
    <property type="component" value="Linkage Group LG07"/>
</dbReference>
<keyword evidence="1" id="KW-0511">Multifunctional enzyme</keyword>
<keyword evidence="4" id="KW-1185">Reference proteome</keyword>
<dbReference type="Pfam" id="PF17921">
    <property type="entry name" value="Integrase_H2C2"/>
    <property type="match status" value="1"/>
</dbReference>
<dbReference type="PANTHER" id="PTHR37984:SF5">
    <property type="entry name" value="PROTEIN NYNRIN-LIKE"/>
    <property type="match status" value="1"/>
</dbReference>
<gene>
    <name evidence="3" type="ORF">K2173_002640</name>
</gene>
<feature type="domain" description="Integrase catalytic" evidence="2">
    <location>
        <begin position="246"/>
        <end position="353"/>
    </location>
</feature>
<dbReference type="Pfam" id="PF17919">
    <property type="entry name" value="RT_RNaseH_2"/>
    <property type="match status" value="1"/>
</dbReference>
<dbReference type="EMBL" id="JAIWQS010000007">
    <property type="protein sequence ID" value="KAJ8758861.1"/>
    <property type="molecule type" value="Genomic_DNA"/>
</dbReference>
<sequence length="353" mass="40462">MAPVELRELKTQLQELLDKGFIRPSVSPRGAPVLFVKKKDGTLRLCIDYRQLNRNVTFGWTNECQRSFEELKHRLTSALVLALPSGTGGFEVFSDASQQGLGYVLMQRGRVITYASRQLRSHEMNYPVHDLELTAVVQRRWIELLKDYDCTIEYHPGKANVVTDALSRRSHISAAQIQIERLPSLIQLRALNVQMDLVRLIDRVRSGLTTDFELRDGTLWLGQRLCVPDVDELRREILEEAHVVAYAMHPGVTKMYNTLKLHFWWPGMKRQVAEFVSRCLTCQQVKAEHQAPCNTLDQLAQKYVAEIVRLHGIPVLIVSDRDPIFTSRFWRSLQSALGSRLNFSIAFHPQTDG</sequence>
<name>A0AAV8SWN2_9ROSI</name>
<protein>
    <recommendedName>
        <fullName evidence="2">Integrase catalytic domain-containing protein</fullName>
    </recommendedName>
</protein>
<dbReference type="PROSITE" id="PS50994">
    <property type="entry name" value="INTEGRASE"/>
    <property type="match status" value="1"/>
</dbReference>
<dbReference type="SUPFAM" id="SSF53098">
    <property type="entry name" value="Ribonuclease H-like"/>
    <property type="match status" value="1"/>
</dbReference>
<evidence type="ECO:0000313" key="3">
    <source>
        <dbReference type="EMBL" id="KAJ8758861.1"/>
    </source>
</evidence>
<proteinExistence type="predicted"/>
<dbReference type="InterPro" id="IPR041577">
    <property type="entry name" value="RT_RNaseH_2"/>
</dbReference>
<dbReference type="SUPFAM" id="SSF56672">
    <property type="entry name" value="DNA/RNA polymerases"/>
    <property type="match status" value="1"/>
</dbReference>
<dbReference type="InterPro" id="IPR043502">
    <property type="entry name" value="DNA/RNA_pol_sf"/>
</dbReference>
<dbReference type="Gene3D" id="3.10.10.10">
    <property type="entry name" value="HIV Type 1 Reverse Transcriptase, subunit A, domain 1"/>
    <property type="match status" value="1"/>
</dbReference>
<dbReference type="PANTHER" id="PTHR37984">
    <property type="entry name" value="PROTEIN CBG26694"/>
    <property type="match status" value="1"/>
</dbReference>